<feature type="chain" id="PRO_5016010950" evidence="1">
    <location>
        <begin position="26"/>
        <end position="162"/>
    </location>
</feature>
<sequence length="162" mass="17946">MTTRVLLCSSALTLALLLQLSVASAQEEATCKIIWILKTPCEEPLADLSDLVSAWGKRKCGRQEKCMYEILEETPTNLRVMHMSTRSNETTEIEFDFKSPVGKSFCRILATSVSNDSNGNSPNDYCLIYNLMDGSGLITAPGSKQICNERMCPSMATARCKY</sequence>
<organism evidence="2 3">
    <name type="scientific">Scophthalmus maximus</name>
    <name type="common">Turbot</name>
    <name type="synonym">Psetta maxima</name>
    <dbReference type="NCBI Taxonomy" id="52904"/>
    <lineage>
        <taxon>Eukaryota</taxon>
        <taxon>Metazoa</taxon>
        <taxon>Chordata</taxon>
        <taxon>Craniata</taxon>
        <taxon>Vertebrata</taxon>
        <taxon>Euteleostomi</taxon>
        <taxon>Actinopterygii</taxon>
        <taxon>Neopterygii</taxon>
        <taxon>Teleostei</taxon>
        <taxon>Neoteleostei</taxon>
        <taxon>Acanthomorphata</taxon>
        <taxon>Carangaria</taxon>
        <taxon>Pleuronectiformes</taxon>
        <taxon>Pleuronectoidei</taxon>
        <taxon>Scophthalmidae</taxon>
        <taxon>Scophthalmus</taxon>
    </lineage>
</organism>
<keyword evidence="3" id="KW-1185">Reference proteome</keyword>
<feature type="signal peptide" evidence="1">
    <location>
        <begin position="1"/>
        <end position="25"/>
    </location>
</feature>
<evidence type="ECO:0000313" key="3">
    <source>
        <dbReference type="Proteomes" id="UP000246464"/>
    </source>
</evidence>
<dbReference type="Proteomes" id="UP000246464">
    <property type="component" value="Chromosome 14"/>
</dbReference>
<reference evidence="2 3" key="1">
    <citation type="submission" date="2017-12" db="EMBL/GenBank/DDBJ databases">
        <title>Integrating genomic resources of turbot (Scophthalmus maximus) in depth evaluation of genetic and physical mapping variation across individuals.</title>
        <authorList>
            <person name="Martinez P."/>
        </authorList>
    </citation>
    <scope>NUCLEOTIDE SEQUENCE [LARGE SCALE GENOMIC DNA]</scope>
</reference>
<proteinExistence type="predicted"/>
<accession>A0A2U9CAI5</accession>
<name>A0A2U9CAI5_SCOMX</name>
<evidence type="ECO:0000313" key="2">
    <source>
        <dbReference type="EMBL" id="AWP13564.1"/>
    </source>
</evidence>
<dbReference type="PANTHER" id="PTHR38564">
    <property type="entry name" value="SI:CH73-250A16.5-RELATED"/>
    <property type="match status" value="1"/>
</dbReference>
<dbReference type="OMA" id="TSPNDYC"/>
<dbReference type="PANTHER" id="PTHR38564:SF2">
    <property type="entry name" value="WU:FC46H12 PRECURSOR"/>
    <property type="match status" value="1"/>
</dbReference>
<protein>
    <submittedName>
        <fullName evidence="2">Wu:fc46h12</fullName>
    </submittedName>
</protein>
<gene>
    <name evidence="2" type="ORF">SMAX5B_001167</name>
</gene>
<evidence type="ECO:0000256" key="1">
    <source>
        <dbReference type="SAM" id="SignalP"/>
    </source>
</evidence>
<dbReference type="EMBL" id="CP026256">
    <property type="protein sequence ID" value="AWP13564.1"/>
    <property type="molecule type" value="Genomic_DNA"/>
</dbReference>
<dbReference type="AlphaFoldDB" id="A0A2U9CAI5"/>
<keyword evidence="1" id="KW-0732">Signal</keyword>